<feature type="domain" description="IDEAL" evidence="1">
    <location>
        <begin position="26"/>
        <end position="62"/>
    </location>
</feature>
<dbReference type="RefSeq" id="WP_224183184.1">
    <property type="nucleotide sequence ID" value="NZ_CP083592.1"/>
</dbReference>
<evidence type="ECO:0000313" key="3">
    <source>
        <dbReference type="Proteomes" id="UP000830343"/>
    </source>
</evidence>
<dbReference type="Pfam" id="PF08858">
    <property type="entry name" value="IDEAL"/>
    <property type="match status" value="1"/>
</dbReference>
<sequence length="68" mass="7879">MNNYQAQLNGLETFVSNLNNLYIELIIDDAIKAQKKRDLTALIDDALLQNDAQAFYQYTNELKQLEEL</sequence>
<keyword evidence="3" id="KW-1185">Reference proteome</keyword>
<accession>A0ABY3ZT14</accession>
<reference evidence="2" key="2">
    <citation type="submission" date="2022-04" db="EMBL/GenBank/DDBJ databases">
        <title>Antimicrobial genetic elements in methicillin-resistant Macrococcus armenti.</title>
        <authorList>
            <person name="Keller J.E."/>
            <person name="Schwendener S."/>
            <person name="Pantucek R."/>
            <person name="Perreten V."/>
        </authorList>
    </citation>
    <scope>NUCLEOTIDE SEQUENCE</scope>
    <source>
        <strain evidence="2">CCM 2609</strain>
    </source>
</reference>
<evidence type="ECO:0000259" key="1">
    <source>
        <dbReference type="SMART" id="SM00914"/>
    </source>
</evidence>
<name>A0ABY3ZT14_9STAP</name>
<organism evidence="2 3">
    <name type="scientific">Macrococcus armenti</name>
    <dbReference type="NCBI Taxonomy" id="2875764"/>
    <lineage>
        <taxon>Bacteria</taxon>
        <taxon>Bacillati</taxon>
        <taxon>Bacillota</taxon>
        <taxon>Bacilli</taxon>
        <taxon>Bacillales</taxon>
        <taxon>Staphylococcaceae</taxon>
        <taxon>Macrococcus</taxon>
    </lineage>
</organism>
<protein>
    <submittedName>
        <fullName evidence="2">IDEAL domain-containing protein</fullName>
    </submittedName>
</protein>
<reference evidence="2" key="1">
    <citation type="submission" date="2022-03" db="EMBL/GenBank/DDBJ databases">
        <authorList>
            <person name="Vrbovska V."/>
            <person name="Kovarovic V."/>
            <person name="Botka T."/>
            <person name="Pantucek R."/>
        </authorList>
    </citation>
    <scope>NUCLEOTIDE SEQUENCE</scope>
    <source>
        <strain evidence="2">CCM 2609</strain>
    </source>
</reference>
<dbReference type="Gene3D" id="4.10.810.10">
    <property type="entry name" value="Virus Scaffolding Protein, Chain A"/>
    <property type="match status" value="1"/>
</dbReference>
<dbReference type="Proteomes" id="UP000830343">
    <property type="component" value="Chromosome"/>
</dbReference>
<dbReference type="InterPro" id="IPR014957">
    <property type="entry name" value="IDEAL_dom"/>
</dbReference>
<dbReference type="EMBL" id="CP094348">
    <property type="protein sequence ID" value="UOB20042.1"/>
    <property type="molecule type" value="Genomic_DNA"/>
</dbReference>
<dbReference type="SMART" id="SM00914">
    <property type="entry name" value="IDEAL"/>
    <property type="match status" value="1"/>
</dbReference>
<dbReference type="InterPro" id="IPR027393">
    <property type="entry name" value="Virus_scaffolding_prot_C"/>
</dbReference>
<gene>
    <name evidence="2" type="ORF">MRZ06_08420</name>
</gene>
<proteinExistence type="predicted"/>
<evidence type="ECO:0000313" key="2">
    <source>
        <dbReference type="EMBL" id="UOB20042.1"/>
    </source>
</evidence>